<feature type="compositionally biased region" description="Basic and acidic residues" evidence="1">
    <location>
        <begin position="483"/>
        <end position="498"/>
    </location>
</feature>
<dbReference type="HOGENOM" id="CLU_547487_0_0_1"/>
<dbReference type="Proteomes" id="UP000019373">
    <property type="component" value="Unassembled WGS sequence"/>
</dbReference>
<organism evidence="3 4">
    <name type="scientific">Endocarpon pusillum (strain Z07020 / HMAS-L-300199)</name>
    <name type="common">Lichen-forming fungus</name>
    <dbReference type="NCBI Taxonomy" id="1263415"/>
    <lineage>
        <taxon>Eukaryota</taxon>
        <taxon>Fungi</taxon>
        <taxon>Dikarya</taxon>
        <taxon>Ascomycota</taxon>
        <taxon>Pezizomycotina</taxon>
        <taxon>Eurotiomycetes</taxon>
        <taxon>Chaetothyriomycetidae</taxon>
        <taxon>Verrucariales</taxon>
        <taxon>Verrucariaceae</taxon>
        <taxon>Endocarpon</taxon>
    </lineage>
</organism>
<evidence type="ECO:0000256" key="2">
    <source>
        <dbReference type="SAM" id="Phobius"/>
    </source>
</evidence>
<dbReference type="AlphaFoldDB" id="U1GFG8"/>
<protein>
    <submittedName>
        <fullName evidence="3">Uncharacterized protein</fullName>
    </submittedName>
</protein>
<dbReference type="eggNOG" id="ENOG502SS3N">
    <property type="taxonomic scope" value="Eukaryota"/>
</dbReference>
<feature type="transmembrane region" description="Helical" evidence="2">
    <location>
        <begin position="417"/>
        <end position="437"/>
    </location>
</feature>
<accession>U1GFG8</accession>
<gene>
    <name evidence="3" type="ORF">EPUS_02375</name>
</gene>
<keyword evidence="2" id="KW-0472">Membrane</keyword>
<dbReference type="RefSeq" id="XP_007803472.1">
    <property type="nucleotide sequence ID" value="XM_007805281.1"/>
</dbReference>
<dbReference type="EMBL" id="KE721278">
    <property type="protein sequence ID" value="ERF70853.1"/>
    <property type="molecule type" value="Genomic_DNA"/>
</dbReference>
<keyword evidence="2" id="KW-0812">Transmembrane</keyword>
<sequence>MELDDLIYEEGCASLRFKSVPVQAFEIRVFEVRCDTDIDIETHKTNIAQSGRADWQESVISHEQGILRIRPWLDAQVDFKSARHINHDPSRIIGGLRLLVQKWTREDGALDADVPIMPFLKSDLTRLWNSSVYRVPSHWTSPAVSKYQQILEDRLAITCQSPRLQTCMTLVLSHDPRKKNTSGFFGYTQDEGDKVLATLKKSAHLALHPLLIPALIHSAWFKIMFDQYAQTHRELRLVQQNTDFMVMLLNDGRSQMSNFDREIRNTNDSIRRAMIEQHAQLSTALSDFVGKLGSALAEGLELVRKLYPAAYKDYGLEAYIKHWISRTERQLEHREQLLKRIDVQIQVLYTFMQQADSRTNIHIAEDTRKDSSAMKSLALITTIFLPTTALATIFSVSSFFSDAADGSGRLVVSSQFWIFWAVAAPITFFTVVLWFIWINRKEVKKFRDTYKHRFSDEDVERTHDSSSDSDRSTSRNPAQASRSRRDYGGGTDERAHAS</sequence>
<evidence type="ECO:0000256" key="1">
    <source>
        <dbReference type="SAM" id="MobiDB-lite"/>
    </source>
</evidence>
<evidence type="ECO:0000313" key="4">
    <source>
        <dbReference type="Proteomes" id="UP000019373"/>
    </source>
</evidence>
<name>U1GFG8_ENDPU</name>
<dbReference type="OrthoDB" id="5396681at2759"/>
<keyword evidence="4" id="KW-1185">Reference proteome</keyword>
<keyword evidence="2" id="KW-1133">Transmembrane helix</keyword>
<dbReference type="GeneID" id="19237429"/>
<proteinExistence type="predicted"/>
<dbReference type="Gene3D" id="1.20.58.340">
    <property type="entry name" value="Magnesium transport protein CorA, transmembrane region"/>
    <property type="match status" value="1"/>
</dbReference>
<feature type="compositionally biased region" description="Basic and acidic residues" evidence="1">
    <location>
        <begin position="457"/>
        <end position="473"/>
    </location>
</feature>
<feature type="transmembrane region" description="Helical" evidence="2">
    <location>
        <begin position="377"/>
        <end position="397"/>
    </location>
</feature>
<feature type="region of interest" description="Disordered" evidence="1">
    <location>
        <begin position="457"/>
        <end position="498"/>
    </location>
</feature>
<evidence type="ECO:0000313" key="3">
    <source>
        <dbReference type="EMBL" id="ERF70853.1"/>
    </source>
</evidence>
<reference evidence="4" key="1">
    <citation type="journal article" date="2014" name="BMC Genomics">
        <title>Genome characteristics reveal the impact of lichenization on lichen-forming fungus Endocarpon pusillum Hedwig (Verrucariales, Ascomycota).</title>
        <authorList>
            <person name="Wang Y.-Y."/>
            <person name="Liu B."/>
            <person name="Zhang X.-Y."/>
            <person name="Zhou Q.-M."/>
            <person name="Zhang T."/>
            <person name="Li H."/>
            <person name="Yu Y.-F."/>
            <person name="Zhang X.-L."/>
            <person name="Hao X.-Y."/>
            <person name="Wang M."/>
            <person name="Wang L."/>
            <person name="Wei J.-C."/>
        </authorList>
    </citation>
    <scope>NUCLEOTIDE SEQUENCE [LARGE SCALE GENOMIC DNA]</scope>
    <source>
        <strain evidence="4">Z07020 / HMAS-L-300199</strain>
    </source>
</reference>